<evidence type="ECO:0000313" key="7">
    <source>
        <dbReference type="EMBL" id="KDO24844.1"/>
    </source>
</evidence>
<dbReference type="Proteomes" id="UP000030745">
    <property type="component" value="Unassembled WGS sequence"/>
</dbReference>
<feature type="transmembrane region" description="Helical" evidence="6">
    <location>
        <begin position="61"/>
        <end position="81"/>
    </location>
</feature>
<name>A0A067C243_SAPPC</name>
<keyword evidence="3 6" id="KW-0812">Transmembrane</keyword>
<evidence type="ECO:0000256" key="2">
    <source>
        <dbReference type="ARBA" id="ARBA00007590"/>
    </source>
</evidence>
<reference evidence="7 8" key="1">
    <citation type="journal article" date="2013" name="PLoS Genet.">
        <title>Distinctive expansion of potential virulence genes in the genome of the oomycete fish pathogen Saprolegnia parasitica.</title>
        <authorList>
            <person name="Jiang R.H."/>
            <person name="de Bruijn I."/>
            <person name="Haas B.J."/>
            <person name="Belmonte R."/>
            <person name="Lobach L."/>
            <person name="Christie J."/>
            <person name="van den Ackerveken G."/>
            <person name="Bottin A."/>
            <person name="Bulone V."/>
            <person name="Diaz-Moreno S.M."/>
            <person name="Dumas B."/>
            <person name="Fan L."/>
            <person name="Gaulin E."/>
            <person name="Govers F."/>
            <person name="Grenville-Briggs L.J."/>
            <person name="Horner N.R."/>
            <person name="Levin J.Z."/>
            <person name="Mammella M."/>
            <person name="Meijer H.J."/>
            <person name="Morris P."/>
            <person name="Nusbaum C."/>
            <person name="Oome S."/>
            <person name="Phillips A.J."/>
            <person name="van Rooyen D."/>
            <person name="Rzeszutek E."/>
            <person name="Saraiva M."/>
            <person name="Secombes C.J."/>
            <person name="Seidl M.F."/>
            <person name="Snel B."/>
            <person name="Stassen J.H."/>
            <person name="Sykes S."/>
            <person name="Tripathy S."/>
            <person name="van den Berg H."/>
            <person name="Vega-Arreguin J.C."/>
            <person name="Wawra S."/>
            <person name="Young S.K."/>
            <person name="Zeng Q."/>
            <person name="Dieguez-Uribeondo J."/>
            <person name="Russ C."/>
            <person name="Tyler B.M."/>
            <person name="van West P."/>
        </authorList>
    </citation>
    <scope>NUCLEOTIDE SEQUENCE [LARGE SCALE GENOMIC DNA]</scope>
    <source>
        <strain evidence="7 8">CBS 223.65</strain>
    </source>
</reference>
<evidence type="ECO:0008006" key="9">
    <source>
        <dbReference type="Google" id="ProtNLM"/>
    </source>
</evidence>
<keyword evidence="4 6" id="KW-1133">Transmembrane helix</keyword>
<sequence length="120" mass="12565">MYDFCLTLPYGGAIALGGLVGYVNSGSVISLTAGLGAGSLLLLFGTASYQEYQQSPKISKLWSGLSLGVSSVLTVVMGLRYKETNSLFPAGVVAGTSAAMSAFYLYKLASNDKANYNKKK</sequence>
<dbReference type="EMBL" id="KK583238">
    <property type="protein sequence ID" value="KDO24844.1"/>
    <property type="molecule type" value="Genomic_DNA"/>
</dbReference>
<protein>
    <recommendedName>
        <fullName evidence="9">Transmembrane protein 14C</fullName>
    </recommendedName>
</protein>
<comment type="similarity">
    <text evidence="2">Belongs to the TMEM14 family.</text>
</comment>
<gene>
    <name evidence="7" type="ORF">SPRG_09677</name>
</gene>
<evidence type="ECO:0000256" key="3">
    <source>
        <dbReference type="ARBA" id="ARBA00022692"/>
    </source>
</evidence>
<dbReference type="Gene3D" id="1.10.10.1740">
    <property type="entry name" value="Transmembrane protein 14-like"/>
    <property type="match status" value="1"/>
</dbReference>
<proteinExistence type="inferred from homology"/>
<dbReference type="OMA" id="CSYNEYK"/>
<dbReference type="InterPro" id="IPR005349">
    <property type="entry name" value="TMEM14"/>
</dbReference>
<evidence type="ECO:0000256" key="6">
    <source>
        <dbReference type="SAM" id="Phobius"/>
    </source>
</evidence>
<dbReference type="PANTHER" id="PTHR12668:SF43">
    <property type="entry name" value="TRANSMEMBRANE PROTEIN 14 HOMOLOG"/>
    <property type="match status" value="1"/>
</dbReference>
<feature type="transmembrane region" description="Helical" evidence="6">
    <location>
        <begin position="28"/>
        <end position="49"/>
    </location>
</feature>
<evidence type="ECO:0000313" key="8">
    <source>
        <dbReference type="Proteomes" id="UP000030745"/>
    </source>
</evidence>
<dbReference type="InterPro" id="IPR044890">
    <property type="entry name" value="TMEM14_sf"/>
</dbReference>
<dbReference type="VEuPathDB" id="FungiDB:SPRG_09677"/>
<evidence type="ECO:0000256" key="5">
    <source>
        <dbReference type="ARBA" id="ARBA00023136"/>
    </source>
</evidence>
<dbReference type="OrthoDB" id="5620at2759"/>
<keyword evidence="5 6" id="KW-0472">Membrane</keyword>
<dbReference type="RefSeq" id="XP_012204491.1">
    <property type="nucleotide sequence ID" value="XM_012349101.1"/>
</dbReference>
<accession>A0A067C243</accession>
<keyword evidence="8" id="KW-1185">Reference proteome</keyword>
<evidence type="ECO:0000256" key="1">
    <source>
        <dbReference type="ARBA" id="ARBA00004370"/>
    </source>
</evidence>
<organism evidence="7 8">
    <name type="scientific">Saprolegnia parasitica (strain CBS 223.65)</name>
    <dbReference type="NCBI Taxonomy" id="695850"/>
    <lineage>
        <taxon>Eukaryota</taxon>
        <taxon>Sar</taxon>
        <taxon>Stramenopiles</taxon>
        <taxon>Oomycota</taxon>
        <taxon>Saprolegniomycetes</taxon>
        <taxon>Saprolegniales</taxon>
        <taxon>Saprolegniaceae</taxon>
        <taxon>Saprolegnia</taxon>
    </lineage>
</organism>
<dbReference type="AlphaFoldDB" id="A0A067C243"/>
<feature type="transmembrane region" description="Helical" evidence="6">
    <location>
        <begin position="87"/>
        <end position="106"/>
    </location>
</feature>
<dbReference type="PANTHER" id="PTHR12668">
    <property type="entry name" value="TRANSMEMBRANE PROTEIN 14, 15"/>
    <property type="match status" value="1"/>
</dbReference>
<dbReference type="GO" id="GO:0016020">
    <property type="term" value="C:membrane"/>
    <property type="evidence" value="ECO:0007669"/>
    <property type="project" value="UniProtKB-SubCell"/>
</dbReference>
<dbReference type="STRING" id="695850.A0A067C243"/>
<evidence type="ECO:0000256" key="4">
    <source>
        <dbReference type="ARBA" id="ARBA00022989"/>
    </source>
</evidence>
<dbReference type="KEGG" id="spar:SPRG_09677"/>
<dbReference type="GeneID" id="24131829"/>
<dbReference type="Pfam" id="PF03647">
    <property type="entry name" value="Tmemb_14"/>
    <property type="match status" value="1"/>
</dbReference>
<comment type="subcellular location">
    <subcellularLocation>
        <location evidence="1">Membrane</location>
    </subcellularLocation>
</comment>